<proteinExistence type="predicted"/>
<dbReference type="AlphaFoldDB" id="A0A2P2NSZ7"/>
<sequence length="26" mass="3175">MRINVQQWIVKKIKIVNDQDYANIMI</sequence>
<evidence type="ECO:0000313" key="1">
    <source>
        <dbReference type="EMBL" id="MBX45565.1"/>
    </source>
</evidence>
<name>A0A2P2NSZ7_RHIMU</name>
<organism evidence="1">
    <name type="scientific">Rhizophora mucronata</name>
    <name type="common">Asiatic mangrove</name>
    <dbReference type="NCBI Taxonomy" id="61149"/>
    <lineage>
        <taxon>Eukaryota</taxon>
        <taxon>Viridiplantae</taxon>
        <taxon>Streptophyta</taxon>
        <taxon>Embryophyta</taxon>
        <taxon>Tracheophyta</taxon>
        <taxon>Spermatophyta</taxon>
        <taxon>Magnoliopsida</taxon>
        <taxon>eudicotyledons</taxon>
        <taxon>Gunneridae</taxon>
        <taxon>Pentapetalae</taxon>
        <taxon>rosids</taxon>
        <taxon>fabids</taxon>
        <taxon>Malpighiales</taxon>
        <taxon>Rhizophoraceae</taxon>
        <taxon>Rhizophora</taxon>
    </lineage>
</organism>
<dbReference type="EMBL" id="GGEC01065081">
    <property type="protein sequence ID" value="MBX45565.1"/>
    <property type="molecule type" value="Transcribed_RNA"/>
</dbReference>
<reference evidence="1" key="1">
    <citation type="submission" date="2018-02" db="EMBL/GenBank/DDBJ databases">
        <title>Rhizophora mucronata_Transcriptome.</title>
        <authorList>
            <person name="Meera S.P."/>
            <person name="Sreeshan A."/>
            <person name="Augustine A."/>
        </authorList>
    </citation>
    <scope>NUCLEOTIDE SEQUENCE</scope>
    <source>
        <tissue evidence="1">Leaf</tissue>
    </source>
</reference>
<protein>
    <submittedName>
        <fullName evidence="1">Uncharacterized protein</fullName>
    </submittedName>
</protein>
<accession>A0A2P2NSZ7</accession>